<dbReference type="EMBL" id="BJWL01000014">
    <property type="protein sequence ID" value="GFZ00931.1"/>
    <property type="molecule type" value="Genomic_DNA"/>
</dbReference>
<protein>
    <submittedName>
        <fullName evidence="2">Uncharacterized protein</fullName>
    </submittedName>
</protein>
<feature type="region of interest" description="Disordered" evidence="1">
    <location>
        <begin position="1"/>
        <end position="53"/>
    </location>
</feature>
<gene>
    <name evidence="2" type="ORF">Acr_14g0005660</name>
</gene>
<keyword evidence="3" id="KW-1185">Reference proteome</keyword>
<feature type="compositionally biased region" description="Basic and acidic residues" evidence="1">
    <location>
        <begin position="40"/>
        <end position="52"/>
    </location>
</feature>
<sequence length="87" mass="9171">MSSSGGGTAKGDIGGEAEGDIGGGAATSSGNTSESSHSQDVPRPEVSSRDDSIEFIGIIRKEKRRIFPHIPDLNLLRWSGEKSEIFP</sequence>
<proteinExistence type="predicted"/>
<reference evidence="2 3" key="1">
    <citation type="submission" date="2019-07" db="EMBL/GenBank/DDBJ databases">
        <title>De Novo Assembly of kiwifruit Actinidia rufa.</title>
        <authorList>
            <person name="Sugita-Konishi S."/>
            <person name="Sato K."/>
            <person name="Mori E."/>
            <person name="Abe Y."/>
            <person name="Kisaki G."/>
            <person name="Hamano K."/>
            <person name="Suezawa K."/>
            <person name="Otani M."/>
            <person name="Fukuda T."/>
            <person name="Manabe T."/>
            <person name="Gomi K."/>
            <person name="Tabuchi M."/>
            <person name="Akimitsu K."/>
            <person name="Kataoka I."/>
        </authorList>
    </citation>
    <scope>NUCLEOTIDE SEQUENCE [LARGE SCALE GENOMIC DNA]</scope>
    <source>
        <strain evidence="3">cv. Fuchu</strain>
    </source>
</reference>
<name>A0A7J0FQK5_9ERIC</name>
<evidence type="ECO:0000313" key="2">
    <source>
        <dbReference type="EMBL" id="GFZ00931.1"/>
    </source>
</evidence>
<comment type="caution">
    <text evidence="2">The sequence shown here is derived from an EMBL/GenBank/DDBJ whole genome shotgun (WGS) entry which is preliminary data.</text>
</comment>
<evidence type="ECO:0000256" key="1">
    <source>
        <dbReference type="SAM" id="MobiDB-lite"/>
    </source>
</evidence>
<dbReference type="AlphaFoldDB" id="A0A7J0FQK5"/>
<organism evidence="2 3">
    <name type="scientific">Actinidia rufa</name>
    <dbReference type="NCBI Taxonomy" id="165716"/>
    <lineage>
        <taxon>Eukaryota</taxon>
        <taxon>Viridiplantae</taxon>
        <taxon>Streptophyta</taxon>
        <taxon>Embryophyta</taxon>
        <taxon>Tracheophyta</taxon>
        <taxon>Spermatophyta</taxon>
        <taxon>Magnoliopsida</taxon>
        <taxon>eudicotyledons</taxon>
        <taxon>Gunneridae</taxon>
        <taxon>Pentapetalae</taxon>
        <taxon>asterids</taxon>
        <taxon>Ericales</taxon>
        <taxon>Actinidiaceae</taxon>
        <taxon>Actinidia</taxon>
    </lineage>
</organism>
<dbReference type="Proteomes" id="UP000585474">
    <property type="component" value="Unassembled WGS sequence"/>
</dbReference>
<accession>A0A7J0FQK5</accession>
<evidence type="ECO:0000313" key="3">
    <source>
        <dbReference type="Proteomes" id="UP000585474"/>
    </source>
</evidence>
<feature type="compositionally biased region" description="Gly residues" evidence="1">
    <location>
        <begin position="1"/>
        <end position="25"/>
    </location>
</feature>
<feature type="compositionally biased region" description="Low complexity" evidence="1">
    <location>
        <begin position="26"/>
        <end position="38"/>
    </location>
</feature>